<reference evidence="9" key="1">
    <citation type="journal article" date="2021" name="Front. Plant Sci.">
        <title>Chromosome-Scale Genome Assembly for Chinese Sour Jujube and Insights Into Its Genome Evolution and Domestication Signature.</title>
        <authorList>
            <person name="Shen L.-Y."/>
            <person name="Luo H."/>
            <person name="Wang X.-L."/>
            <person name="Wang X.-M."/>
            <person name="Qiu X.-J."/>
            <person name="Liu H."/>
            <person name="Zhou S.-S."/>
            <person name="Jia K.-H."/>
            <person name="Nie S."/>
            <person name="Bao Y.-T."/>
            <person name="Zhang R.-G."/>
            <person name="Yun Q.-Z."/>
            <person name="Chai Y.-H."/>
            <person name="Lu J.-Y."/>
            <person name="Li Y."/>
            <person name="Zhao S.-W."/>
            <person name="Mao J.-F."/>
            <person name="Jia S.-G."/>
            <person name="Mao Y.-M."/>
        </authorList>
    </citation>
    <scope>NUCLEOTIDE SEQUENCE</scope>
    <source>
        <strain evidence="9">AT0</strain>
        <tissue evidence="9">Leaf</tissue>
    </source>
</reference>
<dbReference type="InterPro" id="IPR001611">
    <property type="entry name" value="Leu-rich_rpt"/>
</dbReference>
<accession>A0A978V0H2</accession>
<keyword evidence="6" id="KW-0675">Receptor</keyword>
<protein>
    <submittedName>
        <fullName evidence="9">Uncharacterized protein</fullName>
    </submittedName>
</protein>
<keyword evidence="7" id="KW-0325">Glycoprotein</keyword>
<evidence type="ECO:0000256" key="2">
    <source>
        <dbReference type="ARBA" id="ARBA00022692"/>
    </source>
</evidence>
<organism evidence="9 10">
    <name type="scientific">Ziziphus jujuba var. spinosa</name>
    <dbReference type="NCBI Taxonomy" id="714518"/>
    <lineage>
        <taxon>Eukaryota</taxon>
        <taxon>Viridiplantae</taxon>
        <taxon>Streptophyta</taxon>
        <taxon>Embryophyta</taxon>
        <taxon>Tracheophyta</taxon>
        <taxon>Spermatophyta</taxon>
        <taxon>Magnoliopsida</taxon>
        <taxon>eudicotyledons</taxon>
        <taxon>Gunneridae</taxon>
        <taxon>Pentapetalae</taxon>
        <taxon>rosids</taxon>
        <taxon>fabids</taxon>
        <taxon>Rosales</taxon>
        <taxon>Rhamnaceae</taxon>
        <taxon>Paliureae</taxon>
        <taxon>Ziziphus</taxon>
    </lineage>
</organism>
<keyword evidence="5" id="KW-0472">Membrane</keyword>
<dbReference type="SUPFAM" id="SSF52047">
    <property type="entry name" value="RNI-like"/>
    <property type="match status" value="1"/>
</dbReference>
<dbReference type="Gene3D" id="3.80.10.10">
    <property type="entry name" value="Ribonuclease Inhibitor"/>
    <property type="match status" value="1"/>
</dbReference>
<dbReference type="PANTHER" id="PTHR48063">
    <property type="entry name" value="LRR RECEPTOR-LIKE KINASE"/>
    <property type="match status" value="1"/>
</dbReference>
<evidence type="ECO:0000256" key="8">
    <source>
        <dbReference type="SAM" id="SignalP"/>
    </source>
</evidence>
<dbReference type="GO" id="GO:0016020">
    <property type="term" value="C:membrane"/>
    <property type="evidence" value="ECO:0007669"/>
    <property type="project" value="UniProtKB-SubCell"/>
</dbReference>
<sequence>MEYSGSFAYVLLTIAIISALNLCSGNAEVESFQFIGVLSSLQYLDIGGVSLSNASDWLQVLNTLPSLVELYLPFRDIANIPADHVPAVINSTSLSILDLSFNSLGPSMPAWIFSLNNLDSFYLAGVVSLKGTSIPFGLINMTSHLKNLDLSGNYFRELPMSLSKCTTLDNLNISENKFVGTIPKWIGTSFSTLKILNLRTIPRCFYNLTAMTTFQAPDHNSVDYFYYSDLVLREDAEVVIKGRQVSYSSTLNLDEFQQAHSFNPSMSPVSLAINFVDHHFIKIAL</sequence>
<dbReference type="AlphaFoldDB" id="A0A978V0H2"/>
<dbReference type="Pfam" id="PF00560">
    <property type="entry name" value="LRR_1"/>
    <property type="match status" value="3"/>
</dbReference>
<dbReference type="Proteomes" id="UP000813462">
    <property type="component" value="Unassembled WGS sequence"/>
</dbReference>
<name>A0A978V0H2_ZIZJJ</name>
<feature type="chain" id="PRO_5038115903" evidence="8">
    <location>
        <begin position="28"/>
        <end position="285"/>
    </location>
</feature>
<proteinExistence type="predicted"/>
<dbReference type="InterPro" id="IPR032675">
    <property type="entry name" value="LRR_dom_sf"/>
</dbReference>
<evidence type="ECO:0000256" key="5">
    <source>
        <dbReference type="ARBA" id="ARBA00023136"/>
    </source>
</evidence>
<keyword evidence="3 8" id="KW-0732">Signal</keyword>
<evidence type="ECO:0000256" key="3">
    <source>
        <dbReference type="ARBA" id="ARBA00022729"/>
    </source>
</evidence>
<evidence type="ECO:0000256" key="4">
    <source>
        <dbReference type="ARBA" id="ARBA00022989"/>
    </source>
</evidence>
<evidence type="ECO:0000256" key="7">
    <source>
        <dbReference type="ARBA" id="ARBA00023180"/>
    </source>
</evidence>
<dbReference type="PROSITE" id="PS51450">
    <property type="entry name" value="LRR"/>
    <property type="match status" value="1"/>
</dbReference>
<gene>
    <name evidence="9" type="ORF">FEM48_Zijuj08G0177200</name>
</gene>
<evidence type="ECO:0000313" key="9">
    <source>
        <dbReference type="EMBL" id="KAH7520738.1"/>
    </source>
</evidence>
<keyword evidence="4" id="KW-1133">Transmembrane helix</keyword>
<dbReference type="InterPro" id="IPR046956">
    <property type="entry name" value="RLP23-like"/>
</dbReference>
<evidence type="ECO:0000256" key="6">
    <source>
        <dbReference type="ARBA" id="ARBA00023170"/>
    </source>
</evidence>
<comment type="subcellular location">
    <subcellularLocation>
        <location evidence="1">Membrane</location>
        <topology evidence="1">Single-pass type I membrane protein</topology>
    </subcellularLocation>
</comment>
<evidence type="ECO:0000313" key="10">
    <source>
        <dbReference type="Proteomes" id="UP000813462"/>
    </source>
</evidence>
<dbReference type="EMBL" id="JAEACU010000008">
    <property type="protein sequence ID" value="KAH7520738.1"/>
    <property type="molecule type" value="Genomic_DNA"/>
</dbReference>
<comment type="caution">
    <text evidence="9">The sequence shown here is derived from an EMBL/GenBank/DDBJ whole genome shotgun (WGS) entry which is preliminary data.</text>
</comment>
<keyword evidence="2" id="KW-0812">Transmembrane</keyword>
<dbReference type="PANTHER" id="PTHR48063:SF98">
    <property type="entry name" value="LRR RECEPTOR-LIKE SERINE_THREONINE-PROTEIN KINASE FLS2"/>
    <property type="match status" value="1"/>
</dbReference>
<feature type="signal peptide" evidence="8">
    <location>
        <begin position="1"/>
        <end position="27"/>
    </location>
</feature>
<evidence type="ECO:0000256" key="1">
    <source>
        <dbReference type="ARBA" id="ARBA00004479"/>
    </source>
</evidence>